<evidence type="ECO:0000256" key="16">
    <source>
        <dbReference type="ARBA" id="ARBA00048493"/>
    </source>
</evidence>
<comment type="subunit">
    <text evidence="18">Homotrimer.</text>
</comment>
<feature type="region of interest" description="Pyrophosphorylase" evidence="18">
    <location>
        <begin position="1"/>
        <end position="239"/>
    </location>
</feature>
<evidence type="ECO:0000256" key="14">
    <source>
        <dbReference type="ARBA" id="ARBA00023316"/>
    </source>
</evidence>
<dbReference type="InterPro" id="IPR029044">
    <property type="entry name" value="Nucleotide-diphossugar_trans"/>
</dbReference>
<keyword evidence="7 18" id="KW-0479">Metal-binding</keyword>
<dbReference type="EC" id="2.7.7.23" evidence="18"/>
<feature type="binding site" evidence="18">
    <location>
        <position position="237"/>
    </location>
    <ligand>
        <name>UDP-N-acetyl-alpha-D-glucosamine</name>
        <dbReference type="ChEBI" id="CHEBI:57705"/>
    </ligand>
</feature>
<comment type="similarity">
    <text evidence="2 18">In the C-terminal section; belongs to the transferase hexapeptide repeat family.</text>
</comment>
<feature type="binding site" evidence="18">
    <location>
        <position position="398"/>
    </location>
    <ligand>
        <name>acetyl-CoA</name>
        <dbReference type="ChEBI" id="CHEBI:57288"/>
    </ligand>
</feature>
<dbReference type="UniPathway" id="UPA00113">
    <property type="reaction ID" value="UER00532"/>
</dbReference>
<keyword evidence="6 18" id="KW-0548">Nucleotidyltransferase</keyword>
<evidence type="ECO:0000256" key="6">
    <source>
        <dbReference type="ARBA" id="ARBA00022695"/>
    </source>
</evidence>
<feature type="binding site" evidence="18">
    <location>
        <position position="31"/>
    </location>
    <ligand>
        <name>UDP-N-acetyl-alpha-D-glucosamine</name>
        <dbReference type="ChEBI" id="CHEBI:57705"/>
    </ligand>
</feature>
<dbReference type="GO" id="GO:0006048">
    <property type="term" value="P:UDP-N-acetylglucosamine biosynthetic process"/>
    <property type="evidence" value="ECO:0007669"/>
    <property type="project" value="UniProtKB-UniPathway"/>
</dbReference>
<dbReference type="Pfam" id="PF12804">
    <property type="entry name" value="NTP_transf_3"/>
    <property type="match status" value="1"/>
</dbReference>
<evidence type="ECO:0000256" key="9">
    <source>
        <dbReference type="ARBA" id="ARBA00022842"/>
    </source>
</evidence>
<evidence type="ECO:0000256" key="8">
    <source>
        <dbReference type="ARBA" id="ARBA00022737"/>
    </source>
</evidence>
<dbReference type="GO" id="GO:0009252">
    <property type="term" value="P:peptidoglycan biosynthetic process"/>
    <property type="evidence" value="ECO:0007669"/>
    <property type="project" value="UniProtKB-UniRule"/>
</dbReference>
<dbReference type="UniPathway" id="UPA00973"/>
<dbReference type="InterPro" id="IPR001451">
    <property type="entry name" value="Hexapep"/>
</dbReference>
<comment type="function">
    <text evidence="17 18">Catalyzes the last two sequential reactions in the de novo biosynthetic pathway for UDP-N-acetylglucosamine (UDP-GlcNAc). The C-terminal domain catalyzes the transfer of acetyl group from acetyl coenzyme A to glucosamine-1-phosphate (GlcN-1-P) to produce N-acetylglucosamine-1-phosphate (GlcNAc-1-P), which is converted into UDP-GlcNAc by the transfer of uridine 5-monophosphate (from uridine 5-triphosphate), a reaction catalyzed by the N-terminal domain.</text>
</comment>
<evidence type="ECO:0000256" key="13">
    <source>
        <dbReference type="ARBA" id="ARBA00023315"/>
    </source>
</evidence>
<reference evidence="20 21" key="1">
    <citation type="journal article" date="2018" name="Microbiome">
        <title>Fine metagenomic profile of the Mediterranean stratified and mixed water columns revealed by assembly and recruitment.</title>
        <authorList>
            <person name="Haro-Moreno J.M."/>
            <person name="Lopez-Perez M."/>
            <person name="De La Torre J.R."/>
            <person name="Picazo A."/>
            <person name="Camacho A."/>
            <person name="Rodriguez-Valera F."/>
        </authorList>
    </citation>
    <scope>NUCLEOTIDE SEQUENCE [LARGE SCALE GENOMIC DNA]</scope>
    <source>
        <strain evidence="20">MED-G57</strain>
    </source>
</reference>
<comment type="catalytic activity">
    <reaction evidence="15 18">
        <text>alpha-D-glucosamine 1-phosphate + acetyl-CoA = N-acetyl-alpha-D-glucosamine 1-phosphate + CoA + H(+)</text>
        <dbReference type="Rhea" id="RHEA:13725"/>
        <dbReference type="ChEBI" id="CHEBI:15378"/>
        <dbReference type="ChEBI" id="CHEBI:57287"/>
        <dbReference type="ChEBI" id="CHEBI:57288"/>
        <dbReference type="ChEBI" id="CHEBI:57776"/>
        <dbReference type="ChEBI" id="CHEBI:58516"/>
        <dbReference type="EC" id="2.3.1.157"/>
    </reaction>
</comment>
<keyword evidence="14 18" id="KW-0961">Cell wall biogenesis/degradation</keyword>
<comment type="pathway">
    <text evidence="18">Bacterial outer membrane biogenesis; LPS lipid A biosynthesis.</text>
</comment>
<dbReference type="PROSITE" id="PS00101">
    <property type="entry name" value="HEXAPEP_TRANSFERASES"/>
    <property type="match status" value="1"/>
</dbReference>
<dbReference type="GO" id="GO:0008360">
    <property type="term" value="P:regulation of cell shape"/>
    <property type="evidence" value="ECO:0007669"/>
    <property type="project" value="UniProtKB-KW"/>
</dbReference>
<evidence type="ECO:0000256" key="7">
    <source>
        <dbReference type="ARBA" id="ARBA00022723"/>
    </source>
</evidence>
<dbReference type="GO" id="GO:0000287">
    <property type="term" value="F:magnesium ion binding"/>
    <property type="evidence" value="ECO:0007669"/>
    <property type="project" value="UniProtKB-UniRule"/>
</dbReference>
<dbReference type="PANTHER" id="PTHR43584">
    <property type="entry name" value="NUCLEOTIDYL TRANSFERASE"/>
    <property type="match status" value="1"/>
</dbReference>
<keyword evidence="8 18" id="KW-0677">Repeat</keyword>
<protein>
    <recommendedName>
        <fullName evidence="18">Bifunctional protein GlmU</fullName>
    </recommendedName>
    <domain>
        <recommendedName>
            <fullName evidence="18">UDP-N-acetylglucosamine pyrophosphorylase</fullName>
            <ecNumber evidence="18">2.7.7.23</ecNumber>
        </recommendedName>
        <alternativeName>
            <fullName evidence="18">N-acetylglucosamine-1-phosphate uridyltransferase</fullName>
        </alternativeName>
    </domain>
    <domain>
        <recommendedName>
            <fullName evidence="18">Glucosamine-1-phosphate N-acetyltransferase</fullName>
            <ecNumber evidence="18">2.3.1.157</ecNumber>
        </recommendedName>
    </domain>
</protein>
<dbReference type="SUPFAM" id="SSF53448">
    <property type="entry name" value="Nucleotide-diphospho-sugar transferases"/>
    <property type="match status" value="1"/>
</dbReference>
<feature type="binding site" evidence="18">
    <location>
        <begin position="89"/>
        <end position="90"/>
    </location>
    <ligand>
        <name>UDP-N-acetyl-alpha-D-glucosamine</name>
        <dbReference type="ChEBI" id="CHEBI:57705"/>
    </ligand>
</feature>
<evidence type="ECO:0000259" key="19">
    <source>
        <dbReference type="Pfam" id="PF12804"/>
    </source>
</evidence>
<evidence type="ECO:0000256" key="1">
    <source>
        <dbReference type="ARBA" id="ARBA00004496"/>
    </source>
</evidence>
<dbReference type="InterPro" id="IPR038009">
    <property type="entry name" value="GlmU_C_LbH"/>
</dbReference>
<evidence type="ECO:0000256" key="4">
    <source>
        <dbReference type="ARBA" id="ARBA00022490"/>
    </source>
</evidence>
<feature type="binding site" evidence="18">
    <location>
        <position position="370"/>
    </location>
    <ligand>
        <name>UDP-N-acetyl-alpha-D-glucosamine</name>
        <dbReference type="ChEBI" id="CHEBI:57705"/>
    </ligand>
</feature>
<feature type="domain" description="MobA-like NTP transferase" evidence="19">
    <location>
        <begin position="14"/>
        <end position="143"/>
    </location>
</feature>
<comment type="subcellular location">
    <subcellularLocation>
        <location evidence="1 18">Cytoplasm</location>
    </subcellularLocation>
</comment>
<dbReference type="GO" id="GO:0003977">
    <property type="term" value="F:UDP-N-acetylglucosamine diphosphorylase activity"/>
    <property type="evidence" value="ECO:0007669"/>
    <property type="project" value="UniProtKB-UniRule"/>
</dbReference>
<keyword evidence="10 18" id="KW-0133">Cell shape</keyword>
<dbReference type="Pfam" id="PF14602">
    <property type="entry name" value="Hexapep_2"/>
    <property type="match status" value="1"/>
</dbReference>
<comment type="pathway">
    <text evidence="18">Nucleotide-sugar biosynthesis; UDP-N-acetyl-alpha-D-glucosamine biosynthesis; UDP-N-acetyl-alpha-D-glucosamine from N-acetyl-alpha-D-glucosamine 1-phosphate: step 1/1.</text>
</comment>
<feature type="region of interest" description="N-acetyltransferase" evidence="18">
    <location>
        <begin position="261"/>
        <end position="450"/>
    </location>
</feature>
<dbReference type="EC" id="2.3.1.157" evidence="18"/>
<feature type="region of interest" description="Linker" evidence="18">
    <location>
        <begin position="240"/>
        <end position="260"/>
    </location>
</feature>
<comment type="caution">
    <text evidence="20">The sequence shown here is derived from an EMBL/GenBank/DDBJ whole genome shotgun (WGS) entry which is preliminary data.</text>
</comment>
<comment type="caution">
    <text evidence="18">Lacks conserved residue(s) required for the propagation of feature annotation.</text>
</comment>
<proteinExistence type="inferred from homology"/>
<dbReference type="SUPFAM" id="SSF51161">
    <property type="entry name" value="Trimeric LpxA-like enzymes"/>
    <property type="match status" value="1"/>
</dbReference>
<keyword evidence="9 18" id="KW-0460">Magnesium</keyword>
<comment type="similarity">
    <text evidence="3 18">In the N-terminal section; belongs to the N-acetylglucosamine-1-phosphate uridyltransferase family.</text>
</comment>
<feature type="binding site" evidence="18">
    <location>
        <position position="433"/>
    </location>
    <ligand>
        <name>acetyl-CoA</name>
        <dbReference type="ChEBI" id="CHEBI:57288"/>
    </ligand>
</feature>
<keyword evidence="11 18" id="KW-0573">Peptidoglycan synthesis</keyword>
<dbReference type="GO" id="GO:0071555">
    <property type="term" value="P:cell wall organization"/>
    <property type="evidence" value="ECO:0007669"/>
    <property type="project" value="UniProtKB-KW"/>
</dbReference>
<dbReference type="PANTHER" id="PTHR43584:SF3">
    <property type="entry name" value="BIFUNCTIONAL PROTEIN GLMU"/>
    <property type="match status" value="1"/>
</dbReference>
<comment type="pathway">
    <text evidence="18">Nucleotide-sugar biosynthesis; UDP-N-acetyl-alpha-D-glucosamine biosynthesis; N-acetyl-alpha-D-glucosamine 1-phosphate from alpha-D-glucosamine 6-phosphate (route II): step 2/2.</text>
</comment>
<name>A0A368DJ08_9PROT</name>
<feature type="binding site" evidence="18">
    <location>
        <position position="326"/>
    </location>
    <ligand>
        <name>UDP-N-acetyl-alpha-D-glucosamine</name>
        <dbReference type="ChEBI" id="CHEBI:57705"/>
    </ligand>
</feature>
<feature type="binding site" evidence="18">
    <location>
        <position position="416"/>
    </location>
    <ligand>
        <name>acetyl-CoA</name>
        <dbReference type="ChEBI" id="CHEBI:57288"/>
    </ligand>
</feature>
<comment type="catalytic activity">
    <reaction evidence="16 18">
        <text>N-acetyl-alpha-D-glucosamine 1-phosphate + UTP + H(+) = UDP-N-acetyl-alpha-D-glucosamine + diphosphate</text>
        <dbReference type="Rhea" id="RHEA:13509"/>
        <dbReference type="ChEBI" id="CHEBI:15378"/>
        <dbReference type="ChEBI" id="CHEBI:33019"/>
        <dbReference type="ChEBI" id="CHEBI:46398"/>
        <dbReference type="ChEBI" id="CHEBI:57705"/>
        <dbReference type="ChEBI" id="CHEBI:57776"/>
        <dbReference type="EC" id="2.7.7.23"/>
    </reaction>
</comment>
<dbReference type="GO" id="GO:0005737">
    <property type="term" value="C:cytoplasm"/>
    <property type="evidence" value="ECO:0007669"/>
    <property type="project" value="UniProtKB-SubCell"/>
</dbReference>
<sequence>MANSGTTIDSNAVAVILCAGKGSRMKSDYPKVLNTILGRTMISQIIDVLEKSGFKRNIVVCNSENIDLIRGNLNQFDNIDFVIQKEQIGTADAVNSAINETIYKDISSVFIFLGDTPLLTKNDIHSLSSKLEETDILIASFDTVNPYGYGRVIHDQNNSILKIVEEADADDDQRKIKICFSGIMVFKNIDDTILLTEIKNDNKKKEYYYTDVIKIASESGRTVSNIIMEYDHLKGVNTYEQLSEAEIVLQKRIAQYHMERGVKISFPETSHISSDIKIGKNVTIEANVHIGKNVKIGDGVTIKSFSYIEGVEIKEHVIIGPFARIRSNSIIGKDSKVGNFVEIKNSNLSEGVKVSHLSYLGDAEIGKSTNIGAGTITCNFDGDKKYQTKIGQNVFIGSNSSLVAPLNIDDETYVASGSVVNKDVPAGALAISRVKQENKTGWAKKMKKKK</sequence>
<dbReference type="InterPro" id="IPR025877">
    <property type="entry name" value="MobA-like_NTP_Trfase"/>
</dbReference>
<feature type="binding site" evidence="18">
    <location>
        <position position="359"/>
    </location>
    <ligand>
        <name>UDP-N-acetyl-alpha-D-glucosamine</name>
        <dbReference type="ChEBI" id="CHEBI:57705"/>
    </ligand>
</feature>
<feature type="binding site" evidence="18">
    <location>
        <position position="115"/>
    </location>
    <ligand>
        <name>Mg(2+)</name>
        <dbReference type="ChEBI" id="CHEBI:18420"/>
    </ligand>
</feature>
<feature type="binding site" evidence="18">
    <location>
        <position position="237"/>
    </location>
    <ligand>
        <name>Mg(2+)</name>
        <dbReference type="ChEBI" id="CHEBI:18420"/>
    </ligand>
</feature>
<feature type="binding site" evidence="18">
    <location>
        <position position="373"/>
    </location>
    <ligand>
        <name>acetyl-CoA</name>
        <dbReference type="ChEBI" id="CHEBI:57288"/>
    </ligand>
</feature>
<evidence type="ECO:0000256" key="3">
    <source>
        <dbReference type="ARBA" id="ARBA00007947"/>
    </source>
</evidence>
<dbReference type="Proteomes" id="UP000253570">
    <property type="component" value="Unassembled WGS sequence"/>
</dbReference>
<keyword evidence="5 18" id="KW-0808">Transferase</keyword>
<dbReference type="Gene3D" id="3.90.550.10">
    <property type="entry name" value="Spore Coat Polysaccharide Biosynthesis Protein SpsA, Chain A"/>
    <property type="match status" value="1"/>
</dbReference>
<evidence type="ECO:0000313" key="21">
    <source>
        <dbReference type="Proteomes" id="UP000253570"/>
    </source>
</evidence>
<dbReference type="HAMAP" id="MF_01631">
    <property type="entry name" value="GlmU"/>
    <property type="match status" value="1"/>
</dbReference>
<comment type="cofactor">
    <cofactor evidence="18">
        <name>Mg(2+)</name>
        <dbReference type="ChEBI" id="CHEBI:18420"/>
    </cofactor>
    <text evidence="18">Binds 1 Mg(2+) ion per subunit.</text>
</comment>
<gene>
    <name evidence="18 20" type="primary">glmU</name>
    <name evidence="20" type="ORF">DBW71_06170</name>
</gene>
<dbReference type="CDD" id="cd03353">
    <property type="entry name" value="LbH_GlmU_C"/>
    <property type="match status" value="1"/>
</dbReference>
<evidence type="ECO:0000256" key="18">
    <source>
        <dbReference type="HAMAP-Rule" id="MF_01631"/>
    </source>
</evidence>
<feature type="binding site" evidence="18">
    <location>
        <position position="165"/>
    </location>
    <ligand>
        <name>UDP-N-acetyl-alpha-D-glucosamine</name>
        <dbReference type="ChEBI" id="CHEBI:57705"/>
    </ligand>
</feature>
<evidence type="ECO:0000256" key="12">
    <source>
        <dbReference type="ARBA" id="ARBA00023268"/>
    </source>
</evidence>
<feature type="active site" description="Proton acceptor" evidence="18">
    <location>
        <position position="356"/>
    </location>
</feature>
<dbReference type="GO" id="GO:0009245">
    <property type="term" value="P:lipid A biosynthetic process"/>
    <property type="evidence" value="ECO:0007669"/>
    <property type="project" value="UniProtKB-UniRule"/>
</dbReference>
<feature type="binding site" evidence="18">
    <location>
        <position position="344"/>
    </location>
    <ligand>
        <name>UDP-N-acetyl-alpha-D-glucosamine</name>
        <dbReference type="ChEBI" id="CHEBI:57705"/>
    </ligand>
</feature>
<evidence type="ECO:0000256" key="5">
    <source>
        <dbReference type="ARBA" id="ARBA00022679"/>
    </source>
</evidence>
<dbReference type="InterPro" id="IPR005882">
    <property type="entry name" value="Bifunctional_GlmU"/>
</dbReference>
<feature type="binding site" evidence="18">
    <location>
        <position position="150"/>
    </location>
    <ligand>
        <name>UDP-N-acetyl-alpha-D-glucosamine</name>
        <dbReference type="ChEBI" id="CHEBI:57705"/>
    </ligand>
</feature>
<dbReference type="InterPro" id="IPR018357">
    <property type="entry name" value="Hexapep_transf_CS"/>
</dbReference>
<evidence type="ECO:0000256" key="10">
    <source>
        <dbReference type="ARBA" id="ARBA00022960"/>
    </source>
</evidence>
<dbReference type="Pfam" id="PF00132">
    <property type="entry name" value="Hexapep"/>
    <property type="match status" value="1"/>
</dbReference>
<dbReference type="GO" id="GO:0016020">
    <property type="term" value="C:membrane"/>
    <property type="evidence" value="ECO:0007669"/>
    <property type="project" value="GOC"/>
</dbReference>
<keyword evidence="13 18" id="KW-0012">Acyltransferase</keyword>
<feature type="binding site" evidence="18">
    <location>
        <position position="84"/>
    </location>
    <ligand>
        <name>UDP-N-acetyl-alpha-D-glucosamine</name>
        <dbReference type="ChEBI" id="CHEBI:57705"/>
    </ligand>
</feature>
<keyword evidence="4 18" id="KW-0963">Cytoplasm</keyword>
<dbReference type="EMBL" id="QOQD01000020">
    <property type="protein sequence ID" value="RCL71828.1"/>
    <property type="molecule type" value="Genomic_DNA"/>
</dbReference>
<organism evidence="20 21">
    <name type="scientific">PS1 clade bacterium</name>
    <dbReference type="NCBI Taxonomy" id="2175152"/>
    <lineage>
        <taxon>Bacteria</taxon>
        <taxon>Pseudomonadati</taxon>
        <taxon>Pseudomonadota</taxon>
        <taxon>Alphaproteobacteria</taxon>
        <taxon>PS1 clade</taxon>
    </lineage>
</organism>
<evidence type="ECO:0000256" key="17">
    <source>
        <dbReference type="ARBA" id="ARBA00049628"/>
    </source>
</evidence>
<dbReference type="Gene3D" id="2.160.10.10">
    <property type="entry name" value="Hexapeptide repeat proteins"/>
    <property type="match status" value="1"/>
</dbReference>
<dbReference type="GO" id="GO:0019134">
    <property type="term" value="F:glucosamine-1-phosphate N-acetyltransferase activity"/>
    <property type="evidence" value="ECO:0007669"/>
    <property type="project" value="UniProtKB-UniRule"/>
</dbReference>
<dbReference type="GO" id="GO:0000902">
    <property type="term" value="P:cell morphogenesis"/>
    <property type="evidence" value="ECO:0007669"/>
    <property type="project" value="UniProtKB-UniRule"/>
</dbReference>
<accession>A0A368DJ08</accession>
<evidence type="ECO:0000256" key="11">
    <source>
        <dbReference type="ARBA" id="ARBA00022984"/>
    </source>
</evidence>
<dbReference type="NCBIfam" id="TIGR01173">
    <property type="entry name" value="glmU"/>
    <property type="match status" value="1"/>
</dbReference>
<keyword evidence="12 18" id="KW-0511">Multifunctional enzyme</keyword>
<evidence type="ECO:0000256" key="15">
    <source>
        <dbReference type="ARBA" id="ARBA00048247"/>
    </source>
</evidence>
<dbReference type="AlphaFoldDB" id="A0A368DJ08"/>
<dbReference type="InterPro" id="IPR011004">
    <property type="entry name" value="Trimer_LpxA-like_sf"/>
</dbReference>
<evidence type="ECO:0000256" key="2">
    <source>
        <dbReference type="ARBA" id="ARBA00007707"/>
    </source>
</evidence>
<evidence type="ECO:0000313" key="20">
    <source>
        <dbReference type="EMBL" id="RCL71828.1"/>
    </source>
</evidence>
<dbReference type="InterPro" id="IPR050065">
    <property type="entry name" value="GlmU-like"/>
</dbReference>